<organism evidence="1 2">
    <name type="scientific">Enterococcus phage EFDG1</name>
    <dbReference type="NCBI Taxonomy" id="1597976"/>
    <lineage>
        <taxon>Viruses</taxon>
        <taxon>Duplodnaviria</taxon>
        <taxon>Heunggongvirae</taxon>
        <taxon>Uroviricota</taxon>
        <taxon>Caudoviricetes</taxon>
        <taxon>Herelleviridae</taxon>
        <taxon>Brockvirinae</taxon>
        <taxon>Schiekvirus</taxon>
        <taxon>Schiekvirus EFDG1</taxon>
    </lineage>
</organism>
<evidence type="ECO:0000313" key="2">
    <source>
        <dbReference type="Proteomes" id="UP000032402"/>
    </source>
</evidence>
<dbReference type="RefSeq" id="YP_009218290.1">
    <property type="nucleotide sequence ID" value="NC_029009.1"/>
</dbReference>
<accession>A0A0C5K942</accession>
<dbReference type="OrthoDB" id="37945at10239"/>
<dbReference type="Proteomes" id="UP000032402">
    <property type="component" value="Segment"/>
</dbReference>
<dbReference type="GeneID" id="26644408"/>
<sequence length="89" mass="10086">MAIKNKIGAYTTEDGKVKVQMSGSREELLAVLAILNAKFLLDATSSAEEYRRAFERLQVETGNKYLMLKTDEYKHKKPDDGEDFLGELI</sequence>
<reference evidence="1 2" key="1">
    <citation type="journal article" date="2015" name="Appl. Environ. Microbiol.">
        <title>Targeting Enterococcus faecalis Biofilms with Phage Therapy.</title>
        <authorList>
            <person name="Khalifa L."/>
            <person name="Brosh Y."/>
            <person name="Gelman D."/>
            <person name="Coppenhagen-Glazer S."/>
            <person name="Beyth S."/>
            <person name="Poradosu-Cohen R."/>
            <person name="Que Y.A."/>
            <person name="Beyth N."/>
            <person name="Hazan R."/>
        </authorList>
    </citation>
    <scope>NUCLEOTIDE SEQUENCE [LARGE SCALE GENOMIC DNA]</scope>
</reference>
<proteinExistence type="predicted"/>
<protein>
    <submittedName>
        <fullName evidence="1">Uncharacterized protein</fullName>
    </submittedName>
</protein>
<evidence type="ECO:0000313" key="1">
    <source>
        <dbReference type="EMBL" id="AJP61396.1"/>
    </source>
</evidence>
<name>A0A0C5K942_9CAUD</name>
<dbReference type="EMBL" id="KP339049">
    <property type="protein sequence ID" value="AJP61396.1"/>
    <property type="molecule type" value="Genomic_DNA"/>
</dbReference>
<dbReference type="KEGG" id="vg:26644408"/>
<keyword evidence="2" id="KW-1185">Reference proteome</keyword>